<accession>A0A3M4M6Y3</accession>
<feature type="domain" description="AttH" evidence="1">
    <location>
        <begin position="62"/>
        <end position="234"/>
    </location>
</feature>
<dbReference type="InterPro" id="IPR010791">
    <property type="entry name" value="AttH_dom"/>
</dbReference>
<dbReference type="SUPFAM" id="SSF159245">
    <property type="entry name" value="AttH-like"/>
    <property type="match status" value="1"/>
</dbReference>
<proteinExistence type="predicted"/>
<dbReference type="PANTHER" id="PTHR38591">
    <property type="entry name" value="HYDROLASE"/>
    <property type="match status" value="1"/>
</dbReference>
<name>A0A3M4M6Y3_PSECI</name>
<gene>
    <name evidence="2" type="ORF">ALQ04_03498</name>
</gene>
<evidence type="ECO:0000313" key="3">
    <source>
        <dbReference type="Proteomes" id="UP000277236"/>
    </source>
</evidence>
<dbReference type="EMBL" id="RBRE01000016">
    <property type="protein sequence ID" value="RMQ49470.1"/>
    <property type="molecule type" value="Genomic_DNA"/>
</dbReference>
<dbReference type="RefSeq" id="WP_122314707.1">
    <property type="nucleotide sequence ID" value="NZ_RBRE01000016.1"/>
</dbReference>
<dbReference type="InterPro" id="IPR023374">
    <property type="entry name" value="AttH-like_dom_sf"/>
</dbReference>
<protein>
    <recommendedName>
        <fullName evidence="1">AttH domain-containing protein</fullName>
    </recommendedName>
</protein>
<dbReference type="PANTHER" id="PTHR38591:SF1">
    <property type="entry name" value="BLL1000 PROTEIN"/>
    <property type="match status" value="1"/>
</dbReference>
<dbReference type="Pfam" id="PF07143">
    <property type="entry name" value="CrtC"/>
    <property type="match status" value="1"/>
</dbReference>
<dbReference type="Gene3D" id="2.40.370.10">
    <property type="entry name" value="AttH-like domain"/>
    <property type="match status" value="2"/>
</dbReference>
<dbReference type="Proteomes" id="UP000277236">
    <property type="component" value="Unassembled WGS sequence"/>
</dbReference>
<comment type="caution">
    <text evidence="2">The sequence shown here is derived from an EMBL/GenBank/DDBJ whole genome shotgun (WGS) entry which is preliminary data.</text>
</comment>
<evidence type="ECO:0000259" key="1">
    <source>
        <dbReference type="Pfam" id="PF07143"/>
    </source>
</evidence>
<dbReference type="PROSITE" id="PS51257">
    <property type="entry name" value="PROKAR_LIPOPROTEIN"/>
    <property type="match status" value="1"/>
</dbReference>
<dbReference type="AlphaFoldDB" id="A0A3M4M6Y3"/>
<organism evidence="2 3">
    <name type="scientific">Pseudomonas cichorii</name>
    <dbReference type="NCBI Taxonomy" id="36746"/>
    <lineage>
        <taxon>Bacteria</taxon>
        <taxon>Pseudomonadati</taxon>
        <taxon>Pseudomonadota</taxon>
        <taxon>Gammaproteobacteria</taxon>
        <taxon>Pseudomonadales</taxon>
        <taxon>Pseudomonadaceae</taxon>
        <taxon>Pseudomonas</taxon>
    </lineage>
</organism>
<evidence type="ECO:0000313" key="2">
    <source>
        <dbReference type="EMBL" id="RMQ49470.1"/>
    </source>
</evidence>
<dbReference type="Pfam" id="PF17186">
    <property type="entry name" value="Lipocalin_9"/>
    <property type="match status" value="1"/>
</dbReference>
<dbReference type="OrthoDB" id="9770826at2"/>
<sequence>MKTDWRLVLAGFILLLAACDNQQPPESGFAGLGSQADEFSQVTPGRLFSFPEDHGQHPGFRIEWWYITATLKDQQGQDFGVQWTLFRNSLRPGVQGTGWNDNTIWLGHAAATSATRHHAAERYARGGVEQAGVKLTPLTAWIDDWSLVSQSQVQTPLARMQLKASGQDFRYDLQLTSSKPLVLQGKQGYSQKSDLGQASYYYSQPFFEASGTLEMDGKSYQVSGHAWLDREWSSQLLTASQTGWDWFSLHLADGEQVMLYRMRHKNGDPYLSGTWISAEGKTQSLQASDVEMKPLSETEIAGRRLPTRWSIRIPGRNLDITTDALNPKAWMNVSIPYWEGPVKVSGSQTGVGYLEMTGY</sequence>
<reference evidence="2 3" key="1">
    <citation type="submission" date="2018-08" db="EMBL/GenBank/DDBJ databases">
        <title>Recombination of ecologically and evolutionarily significant loci maintains genetic cohesion in the Pseudomonas syringae species complex.</title>
        <authorList>
            <person name="Dillon M."/>
            <person name="Thakur S."/>
            <person name="Almeida R.N.D."/>
            <person name="Weir B.S."/>
            <person name="Guttman D.S."/>
        </authorList>
    </citation>
    <scope>NUCLEOTIDE SEQUENCE [LARGE SCALE GENOMIC DNA]</scope>
    <source>
        <strain evidence="2 3">ICMP 3353</strain>
    </source>
</reference>